<dbReference type="OrthoDB" id="292892at2"/>
<reference evidence="1 2" key="1">
    <citation type="submission" date="2019-02" db="EMBL/GenBank/DDBJ databases">
        <title>Deep-cultivation of Planctomycetes and their phenomic and genomic characterization uncovers novel biology.</title>
        <authorList>
            <person name="Wiegand S."/>
            <person name="Jogler M."/>
            <person name="Boedeker C."/>
            <person name="Pinto D."/>
            <person name="Vollmers J."/>
            <person name="Rivas-Marin E."/>
            <person name="Kohn T."/>
            <person name="Peeters S.H."/>
            <person name="Heuer A."/>
            <person name="Rast P."/>
            <person name="Oberbeckmann S."/>
            <person name="Bunk B."/>
            <person name="Jeske O."/>
            <person name="Meyerdierks A."/>
            <person name="Storesund J.E."/>
            <person name="Kallscheuer N."/>
            <person name="Luecker S."/>
            <person name="Lage O.M."/>
            <person name="Pohl T."/>
            <person name="Merkel B.J."/>
            <person name="Hornburger P."/>
            <person name="Mueller R.-W."/>
            <person name="Bruemmer F."/>
            <person name="Labrenz M."/>
            <person name="Spormann A.M."/>
            <person name="Op Den Camp H."/>
            <person name="Overmann J."/>
            <person name="Amann R."/>
            <person name="Jetten M.S.M."/>
            <person name="Mascher T."/>
            <person name="Medema M.H."/>
            <person name="Devos D.P."/>
            <person name="Kaster A.-K."/>
            <person name="Ovreas L."/>
            <person name="Rohde M."/>
            <person name="Galperin M.Y."/>
            <person name="Jogler C."/>
        </authorList>
    </citation>
    <scope>NUCLEOTIDE SEQUENCE [LARGE SCALE GENOMIC DNA]</scope>
    <source>
        <strain evidence="1 2">Pla52n</strain>
    </source>
</reference>
<dbReference type="NCBIfam" id="TIGR02243">
    <property type="entry name" value="putative baseplate assembly protein"/>
    <property type="match status" value="1"/>
</dbReference>
<sequence>MSHPWWGKEVHGVDVSANRRKLSAGQFAVQRPLLHTESASEIAAELRRRRPNYTPEWIDPADGDAGGALVELFATQLATVARRLNRLPDKALVEILDLAGIQPATERPSSALVQFNVAPAASESILLPKGFQVGARPATGSGDLVVFETQTNQFVAPTAIKKLIAAEQSSQRDITAANEDVTASFAPLGQDPQVGDFMLLGLAVPQNQKLKESLSFGIRVAAVPGNPPPVSAGGVAPLPLPVSPVLRWEALVKSQFVQMEVVGDETSNLWRSGIVTLRLPPGFTPRPYLGDETLFWLRLRLIHGSFEKPPQLSFIRVNMARVQAVRTIGQEVLKPIDDPTSNRMQLKNTPVLAKSLVLEVDQSVLSDDDDSNQRPAASRWKEVDELFSYGPTDQVFTLDSSTGIVTFGDGKHGSTVPAGFRNVRAAEYKVCSGAESAVGSDEITTLLKSAPFVTGVTNPLPASGGVGGESELDVIRRGPETIRSRHRSVTIADYAIMARFAPGADIRKAHALSGYHPQFPGQPIPGVVGILVVPQVEEEGPPVPDEQALRAVSQFLTANVAPIGVEVVAAAPTYRFIRAEVGFIADRGGNLGEIMQQISDELDRYLHPLTGGNDAEGWPFGGTLFYAELLQRLLNRIDRIRAIPRLRLIVNGVPQKRCGDIALTQTELLWPLSHQVIPMESEETP</sequence>
<accession>A0A5C5ZX90</accession>
<dbReference type="EMBL" id="SJPN01000014">
    <property type="protein sequence ID" value="TWT91746.1"/>
    <property type="molecule type" value="Genomic_DNA"/>
</dbReference>
<dbReference type="AlphaFoldDB" id="A0A5C5ZX90"/>
<organism evidence="1 2">
    <name type="scientific">Stieleria varia</name>
    <dbReference type="NCBI Taxonomy" id="2528005"/>
    <lineage>
        <taxon>Bacteria</taxon>
        <taxon>Pseudomonadati</taxon>
        <taxon>Planctomycetota</taxon>
        <taxon>Planctomycetia</taxon>
        <taxon>Pirellulales</taxon>
        <taxon>Pirellulaceae</taxon>
        <taxon>Stieleria</taxon>
    </lineage>
</organism>
<gene>
    <name evidence="1" type="ORF">Pla52n_64960</name>
</gene>
<proteinExistence type="predicted"/>
<keyword evidence="2" id="KW-1185">Reference proteome</keyword>
<dbReference type="InterPro" id="IPR011749">
    <property type="entry name" value="CHP02243"/>
</dbReference>
<dbReference type="RefSeq" id="WP_146523401.1">
    <property type="nucleotide sequence ID" value="NZ_CP151726.1"/>
</dbReference>
<protein>
    <submittedName>
        <fullName evidence="1">Uncharacterized protein</fullName>
    </submittedName>
</protein>
<name>A0A5C5ZX90_9BACT</name>
<comment type="caution">
    <text evidence="1">The sequence shown here is derived from an EMBL/GenBank/DDBJ whole genome shotgun (WGS) entry which is preliminary data.</text>
</comment>
<evidence type="ECO:0000313" key="1">
    <source>
        <dbReference type="EMBL" id="TWT91746.1"/>
    </source>
</evidence>
<dbReference type="Proteomes" id="UP000320176">
    <property type="component" value="Unassembled WGS sequence"/>
</dbReference>
<evidence type="ECO:0000313" key="2">
    <source>
        <dbReference type="Proteomes" id="UP000320176"/>
    </source>
</evidence>